<dbReference type="InterPro" id="IPR011704">
    <property type="entry name" value="ATPase_dyneun-rel_AAA"/>
</dbReference>
<dbReference type="PANTHER" id="PTHR48103">
    <property type="entry name" value="MIDASIN-RELATED"/>
    <property type="match status" value="1"/>
</dbReference>
<organism evidence="10 11">
    <name type="scientific">Ranatra chinensis</name>
    <dbReference type="NCBI Taxonomy" id="642074"/>
    <lineage>
        <taxon>Eukaryota</taxon>
        <taxon>Metazoa</taxon>
        <taxon>Ecdysozoa</taxon>
        <taxon>Arthropoda</taxon>
        <taxon>Hexapoda</taxon>
        <taxon>Insecta</taxon>
        <taxon>Pterygota</taxon>
        <taxon>Neoptera</taxon>
        <taxon>Paraneoptera</taxon>
        <taxon>Hemiptera</taxon>
        <taxon>Heteroptera</taxon>
        <taxon>Panheteroptera</taxon>
        <taxon>Nepomorpha</taxon>
        <taxon>Nepidae</taxon>
        <taxon>Ranatrinae</taxon>
        <taxon>Ranatra</taxon>
    </lineage>
</organism>
<dbReference type="SUPFAM" id="SSF52540">
    <property type="entry name" value="P-loop containing nucleoside triphosphate hydrolases"/>
    <property type="match status" value="4"/>
</dbReference>
<evidence type="ECO:0000256" key="5">
    <source>
        <dbReference type="ARBA" id="ARBA00022741"/>
    </source>
</evidence>
<protein>
    <recommendedName>
        <fullName evidence="4">Midasin</fullName>
    </recommendedName>
</protein>
<dbReference type="EMBL" id="JBFDAA010000006">
    <property type="protein sequence ID" value="KAL1131390.1"/>
    <property type="molecule type" value="Genomic_DNA"/>
</dbReference>
<keyword evidence="7" id="KW-0143">Chaperone</keyword>
<feature type="domain" description="AAA+ ATPase" evidence="9">
    <location>
        <begin position="1068"/>
        <end position="1226"/>
    </location>
</feature>
<evidence type="ECO:0000313" key="10">
    <source>
        <dbReference type="EMBL" id="KAL1131390.1"/>
    </source>
</evidence>
<feature type="domain" description="AAA+ ATPase" evidence="9">
    <location>
        <begin position="756"/>
        <end position="902"/>
    </location>
</feature>
<evidence type="ECO:0000256" key="3">
    <source>
        <dbReference type="ARBA" id="ARBA00007188"/>
    </source>
</evidence>
<sequence length="1278" mass="143197">MSGLLIPVKSTMSNLRNVAVGVTTNKAVCLTGPVGCGKTALVEHLAQITGRTNTNGFLKVQLGEETDSKMLLGSYRCTDIPGEFIWQPGVLTKAVLDGYWLLLEDIDSATSDVGAVLASLLENNSLSIPGFRDNVRCSPGFQLFVTHSTHRKQTTAIELLEKHWLRINCEALTKEELVFIIQEKFPALRTIASKMVAVYMIFSIGNHDDADLKMSSFASGGRLTSTRDVLKWCTRAAIDFEVSSQETALKVLQDAIDVFCCSYSTSEQRLEFSKKVAACLGIINTKAEYFCLLHKPGMVVDTNMCHFGRAILPRKSSTGLALLKSNVIKFAYTLSSCLLLERIAVCITLSEPVLLVGETGTGKTSTLQLLAKCTGNNLVVINMNQQSDSADLLGGYKPVDLKFIISPIRDEFETLFRSFFKVQENMKFLEHISVCFSQRKWSTLLKLIRHSQAAAVKRLTESKDPDSKQLSQWRKLGEKVIKLQTQLNQGHSAMAFSFIEGSLIQAIKKGYWVLLDEINLASAETLQCLSGLLESSSDSIFLIEKGEDALIKKHPDFRLMAAMNPATDVGKKDLPSGIRNRFTELFVSEYTEKSDLRLLIRCYLQELSSQKVEAVVNFYLSVREKARTCLADATGHKPHYSLRTLCRALVVAALNLCGSVQRSLYEALCLSFLTQLDAVSHKIVENMISKIIVADGDINSVLKKPIPEPAPSGIHVCFEGFWVSKGDKEPHVPEKYLITPSVRRNLRDLARCVSLSSYPILIQGETSVGKTSLIAYLAQASGHTYLRINNHQHTDLQEYVGSYCADPVTGNLVFQEGVLVQAMRNGYWIILDELNLAPCEVLEALNRVLDDNRELYIAETQKIVKAHPNFRLFATQNPPGLYGGRKMLSRAFRNRFVELHFDDIPAPELENILQHRCEMPMSYCKKLVAVMTDLQLRRKGSAAFAGKQGFITLRDLFRWGERYRLANQDASKGFYDWDQHLADEGYLVLAGRVRKEEECKTIRLVIEKHIKRKVDVEKLFTLSEDTSTVTKNILQKLIQNSLPEEFTHIVWTFNLRKLAVITGKALEFHEPVLLVGETGCGKTTICQLLTAMNSQRLFSINCHQHSESSDFLGGLRPVREREDTNKLFEWVDGPLIIAMRSGEVFMADEISLADDSVLERLNSLLEPERKLLISEKGYGEELEVIANEKFRFIGTMNPGGDFGKKELSPALRNRFTEIWCEGPNYEDIIAIMEHNIRPGLSLGNQEDGTSGIGKALVHFVKWFSATDIGKRYCNNFMV</sequence>
<evidence type="ECO:0000313" key="11">
    <source>
        <dbReference type="Proteomes" id="UP001558652"/>
    </source>
</evidence>
<dbReference type="GO" id="GO:0042254">
    <property type="term" value="P:ribosome biogenesis"/>
    <property type="evidence" value="ECO:0007669"/>
    <property type="project" value="UniProtKB-ARBA"/>
</dbReference>
<keyword evidence="11" id="KW-1185">Reference proteome</keyword>
<comment type="caution">
    <text evidence="10">The sequence shown here is derived from an EMBL/GenBank/DDBJ whole genome shotgun (WGS) entry which is preliminary data.</text>
</comment>
<dbReference type="GO" id="GO:0005730">
    <property type="term" value="C:nucleolus"/>
    <property type="evidence" value="ECO:0007669"/>
    <property type="project" value="UniProtKB-SubCell"/>
</dbReference>
<dbReference type="InterPro" id="IPR041190">
    <property type="entry name" value="Midasin_AAA_lid_5"/>
</dbReference>
<dbReference type="Pfam" id="PF17865">
    <property type="entry name" value="AAA_lid_5"/>
    <property type="match status" value="1"/>
</dbReference>
<evidence type="ECO:0000256" key="6">
    <source>
        <dbReference type="ARBA" id="ARBA00022840"/>
    </source>
</evidence>
<evidence type="ECO:0000256" key="1">
    <source>
        <dbReference type="ARBA" id="ARBA00004604"/>
    </source>
</evidence>
<evidence type="ECO:0000256" key="8">
    <source>
        <dbReference type="ARBA" id="ARBA00023242"/>
    </source>
</evidence>
<name>A0ABD0YJD4_9HEMI</name>
<dbReference type="SMART" id="SM00382">
    <property type="entry name" value="AAA"/>
    <property type="match status" value="4"/>
</dbReference>
<dbReference type="FunFam" id="3.40.50.300:FF:000142">
    <property type="entry name" value="Midasin"/>
    <property type="match status" value="1"/>
</dbReference>
<feature type="domain" description="AAA+ ATPase" evidence="9">
    <location>
        <begin position="349"/>
        <end position="592"/>
    </location>
</feature>
<dbReference type="GO" id="GO:0005524">
    <property type="term" value="F:ATP binding"/>
    <property type="evidence" value="ECO:0007669"/>
    <property type="project" value="UniProtKB-KW"/>
</dbReference>
<gene>
    <name evidence="10" type="ORF">AAG570_011007</name>
</gene>
<dbReference type="FunFam" id="3.40.50.300:FF:000582">
    <property type="entry name" value="Midasin"/>
    <property type="match status" value="1"/>
</dbReference>
<dbReference type="PANTHER" id="PTHR48103:SF2">
    <property type="entry name" value="MIDASIN"/>
    <property type="match status" value="1"/>
</dbReference>
<dbReference type="InterPro" id="IPR040848">
    <property type="entry name" value="AAA_lid_7"/>
</dbReference>
<dbReference type="FunFam" id="3.40.50.300:FF:004102">
    <property type="entry name" value="Uncharacterized protein"/>
    <property type="match status" value="1"/>
</dbReference>
<proteinExistence type="inferred from homology"/>
<evidence type="ECO:0000256" key="4">
    <source>
        <dbReference type="ARBA" id="ARBA00017143"/>
    </source>
</evidence>
<keyword evidence="8" id="KW-0539">Nucleus</keyword>
<accession>A0ABD0YJD4</accession>
<dbReference type="AlphaFoldDB" id="A0ABD0YJD4"/>
<reference evidence="10 11" key="1">
    <citation type="submission" date="2024-07" db="EMBL/GenBank/DDBJ databases">
        <title>Chromosome-level genome assembly of the water stick insect Ranatra chinensis (Heteroptera: Nepidae).</title>
        <authorList>
            <person name="Liu X."/>
        </authorList>
    </citation>
    <scope>NUCLEOTIDE SEQUENCE [LARGE SCALE GENOMIC DNA]</scope>
    <source>
        <strain evidence="10">Cailab_2021Rc</strain>
        <tissue evidence="10">Muscle</tissue>
    </source>
</reference>
<dbReference type="Pfam" id="PF07728">
    <property type="entry name" value="AAA_5"/>
    <property type="match status" value="5"/>
</dbReference>
<evidence type="ECO:0000256" key="2">
    <source>
        <dbReference type="ARBA" id="ARBA00004642"/>
    </source>
</evidence>
<dbReference type="CDD" id="cd00009">
    <property type="entry name" value="AAA"/>
    <property type="match status" value="1"/>
</dbReference>
<keyword evidence="6" id="KW-0067">ATP-binding</keyword>
<dbReference type="GO" id="GO:0005654">
    <property type="term" value="C:nucleoplasm"/>
    <property type="evidence" value="ECO:0007669"/>
    <property type="project" value="UniProtKB-SubCell"/>
</dbReference>
<keyword evidence="5" id="KW-0547">Nucleotide-binding</keyword>
<comment type="similarity">
    <text evidence="3">Belongs to the midasin family.</text>
</comment>
<feature type="domain" description="AAA+ ATPase" evidence="9">
    <location>
        <begin position="24"/>
        <end position="175"/>
    </location>
</feature>
<evidence type="ECO:0000256" key="7">
    <source>
        <dbReference type="ARBA" id="ARBA00023186"/>
    </source>
</evidence>
<dbReference type="Gene3D" id="3.40.50.300">
    <property type="entry name" value="P-loop containing nucleotide triphosphate hydrolases"/>
    <property type="match status" value="4"/>
</dbReference>
<dbReference type="Pfam" id="PF17867">
    <property type="entry name" value="AAA_lid_7"/>
    <property type="match status" value="2"/>
</dbReference>
<evidence type="ECO:0000259" key="9">
    <source>
        <dbReference type="SMART" id="SM00382"/>
    </source>
</evidence>
<comment type="subcellular location">
    <subcellularLocation>
        <location evidence="1">Nucleus</location>
        <location evidence="1">Nucleolus</location>
    </subcellularLocation>
    <subcellularLocation>
        <location evidence="2">Nucleus</location>
        <location evidence="2">Nucleoplasm</location>
    </subcellularLocation>
</comment>
<dbReference type="InterPro" id="IPR003593">
    <property type="entry name" value="AAA+_ATPase"/>
</dbReference>
<dbReference type="InterPro" id="IPR027417">
    <property type="entry name" value="P-loop_NTPase"/>
</dbReference>
<dbReference type="Proteomes" id="UP001558652">
    <property type="component" value="Unassembled WGS sequence"/>
</dbReference>